<dbReference type="SUPFAM" id="SSF56281">
    <property type="entry name" value="Metallo-hydrolase/oxidoreductase"/>
    <property type="match status" value="1"/>
</dbReference>
<dbReference type="AlphaFoldDB" id="A0A9W6W4X6"/>
<protein>
    <submittedName>
        <fullName evidence="1">MBL fold metallo-hydrolase</fullName>
    </submittedName>
</protein>
<dbReference type="Gene3D" id="3.60.15.10">
    <property type="entry name" value="Ribonuclease Z/Hydroxyacylglutathione hydrolase-like"/>
    <property type="match status" value="1"/>
</dbReference>
<reference evidence="1" key="1">
    <citation type="submission" date="2023-03" db="EMBL/GenBank/DDBJ databases">
        <title>Actinorhabdospora filicis NBRC 111898.</title>
        <authorList>
            <person name="Ichikawa N."/>
            <person name="Sato H."/>
            <person name="Tonouchi N."/>
        </authorList>
    </citation>
    <scope>NUCLEOTIDE SEQUENCE</scope>
    <source>
        <strain evidence="1">NBRC 111898</strain>
    </source>
</reference>
<dbReference type="Pfam" id="PF13483">
    <property type="entry name" value="Lactamase_B_3"/>
    <property type="match status" value="1"/>
</dbReference>
<sequence>MRLTKHNHACVRFDDGDRALVIDPGIWASPEILDGVTDVLITHEHADHLNPALLEGVRVHAHPDVAKGIDSAVPIEVGEVRTIAGFLVEAVGGTHAEIYEGLPGVANLGFLVDAPSGVVYHPGDSLFVPEVRVGTLLVPGGGPWMKLGEAIDFVRAVRPRRAHPIHDKVNSAEGNALVDRWMEMKAGVAYSRVGDGGEVSV</sequence>
<gene>
    <name evidence="1" type="ORF">Afil01_45540</name>
</gene>
<dbReference type="InterPro" id="IPR036866">
    <property type="entry name" value="RibonucZ/Hydroxyglut_hydro"/>
</dbReference>
<dbReference type="RefSeq" id="WP_285664892.1">
    <property type="nucleotide sequence ID" value="NZ_BSTX01000003.1"/>
</dbReference>
<evidence type="ECO:0000313" key="2">
    <source>
        <dbReference type="Proteomes" id="UP001165079"/>
    </source>
</evidence>
<dbReference type="CDD" id="cd06262">
    <property type="entry name" value="metallo-hydrolase-like_MBL-fold"/>
    <property type="match status" value="1"/>
</dbReference>
<evidence type="ECO:0000313" key="1">
    <source>
        <dbReference type="EMBL" id="GLZ79747.1"/>
    </source>
</evidence>
<dbReference type="EMBL" id="BSTX01000003">
    <property type="protein sequence ID" value="GLZ79747.1"/>
    <property type="molecule type" value="Genomic_DNA"/>
</dbReference>
<keyword evidence="2" id="KW-1185">Reference proteome</keyword>
<dbReference type="PANTHER" id="PTHR43546:SF3">
    <property type="entry name" value="UPF0173 METAL-DEPENDENT HYDROLASE MJ1163"/>
    <property type="match status" value="1"/>
</dbReference>
<dbReference type="Proteomes" id="UP001165079">
    <property type="component" value="Unassembled WGS sequence"/>
</dbReference>
<proteinExistence type="predicted"/>
<organism evidence="1 2">
    <name type="scientific">Actinorhabdospora filicis</name>
    <dbReference type="NCBI Taxonomy" id="1785913"/>
    <lineage>
        <taxon>Bacteria</taxon>
        <taxon>Bacillati</taxon>
        <taxon>Actinomycetota</taxon>
        <taxon>Actinomycetes</taxon>
        <taxon>Micromonosporales</taxon>
        <taxon>Micromonosporaceae</taxon>
        <taxon>Actinorhabdospora</taxon>
    </lineage>
</organism>
<comment type="caution">
    <text evidence="1">The sequence shown here is derived from an EMBL/GenBank/DDBJ whole genome shotgun (WGS) entry which is preliminary data.</text>
</comment>
<dbReference type="InterPro" id="IPR050114">
    <property type="entry name" value="UPF0173_UPF0282_UlaG_hydrolase"/>
</dbReference>
<name>A0A9W6W4X6_9ACTN</name>
<accession>A0A9W6W4X6</accession>
<dbReference type="PANTHER" id="PTHR43546">
    <property type="entry name" value="UPF0173 METAL-DEPENDENT HYDROLASE MJ1163-RELATED"/>
    <property type="match status" value="1"/>
</dbReference>